<evidence type="ECO:0000313" key="1">
    <source>
        <dbReference type="EMBL" id="ACE89319.1"/>
    </source>
</evidence>
<dbReference type="Proteomes" id="UP000008817">
    <property type="component" value="Chromosome"/>
</dbReference>
<dbReference type="HOGENOM" id="CLU_2957448_0_0_5"/>
<reference evidence="1 2" key="1">
    <citation type="submission" date="2008-04" db="EMBL/GenBank/DDBJ databases">
        <title>Genome diversity and DNA divergence of Rhizobium etli.</title>
        <authorList>
            <person name="Gonzalez V."/>
            <person name="Acosta J.L."/>
            <person name="Santamaria R.I."/>
            <person name="Bustos P."/>
            <person name="Hernandez-Gonzalez I.L."/>
            <person name="Fernandez J.L."/>
            <person name="Diaz R."/>
            <person name="Flores M."/>
            <person name="Mora J."/>
            <person name="Palacios R."/>
            <person name="Davila G."/>
        </authorList>
    </citation>
    <scope>NUCLEOTIDE SEQUENCE [LARGE SCALE GENOMIC DNA]</scope>
    <source>
        <strain evidence="1 2">CIAT 652</strain>
    </source>
</reference>
<evidence type="ECO:0000313" key="2">
    <source>
        <dbReference type="Proteomes" id="UP000008817"/>
    </source>
</evidence>
<dbReference type="AlphaFoldDB" id="B3PYG8"/>
<dbReference type="KEGG" id="rec:RHECIAT_CH0000325"/>
<name>B3PYG8_RHIE6</name>
<proteinExistence type="predicted"/>
<gene>
    <name evidence="1" type="ordered locus">RHECIAT_CH0000325</name>
</gene>
<organism evidence="1 2">
    <name type="scientific">Rhizobium etli (strain CIAT 652)</name>
    <dbReference type="NCBI Taxonomy" id="491916"/>
    <lineage>
        <taxon>Bacteria</taxon>
        <taxon>Pseudomonadati</taxon>
        <taxon>Pseudomonadota</taxon>
        <taxon>Alphaproteobacteria</taxon>
        <taxon>Hyphomicrobiales</taxon>
        <taxon>Rhizobiaceae</taxon>
        <taxon>Rhizobium/Agrobacterium group</taxon>
        <taxon>Rhizobium</taxon>
    </lineage>
</organism>
<dbReference type="EMBL" id="CP001074">
    <property type="protein sequence ID" value="ACE89319.1"/>
    <property type="molecule type" value="Genomic_DNA"/>
</dbReference>
<protein>
    <submittedName>
        <fullName evidence="1">Uncharacterized protein</fullName>
    </submittedName>
</protein>
<accession>B3PYG8</accession>
<sequence length="59" mass="6744">MFSGARLSRGNRAERYLRPSVEICPQRSARPRPDDAPVMNQMGVVRDMIVILSGRIRPY</sequence>